<dbReference type="EMBL" id="BSDT01000001">
    <property type="protein sequence ID" value="GLI40298.1"/>
    <property type="molecule type" value="Genomic_DNA"/>
</dbReference>
<dbReference type="InterPro" id="IPR000209">
    <property type="entry name" value="Peptidase_S8/S53_dom"/>
</dbReference>
<feature type="active site" description="Charge relay system" evidence="5">
    <location>
        <position position="97"/>
    </location>
</feature>
<evidence type="ECO:0000256" key="4">
    <source>
        <dbReference type="ARBA" id="ARBA00022825"/>
    </source>
</evidence>
<name>A0A9W6G4T3_9ACTN</name>
<dbReference type="PROSITE" id="PS51892">
    <property type="entry name" value="SUBTILASE"/>
    <property type="match status" value="1"/>
</dbReference>
<keyword evidence="3 5" id="KW-0378">Hydrolase</keyword>
<feature type="signal peptide" evidence="7">
    <location>
        <begin position="1"/>
        <end position="31"/>
    </location>
</feature>
<evidence type="ECO:0000256" key="5">
    <source>
        <dbReference type="PROSITE-ProRule" id="PRU01240"/>
    </source>
</evidence>
<dbReference type="Proteomes" id="UP001144313">
    <property type="component" value="Unassembled WGS sequence"/>
</dbReference>
<evidence type="ECO:0000256" key="2">
    <source>
        <dbReference type="ARBA" id="ARBA00022670"/>
    </source>
</evidence>
<evidence type="ECO:0000313" key="9">
    <source>
        <dbReference type="EMBL" id="GLI40298.1"/>
    </source>
</evidence>
<dbReference type="GO" id="GO:0006508">
    <property type="term" value="P:proteolysis"/>
    <property type="evidence" value="ECO:0007669"/>
    <property type="project" value="UniProtKB-KW"/>
</dbReference>
<dbReference type="PRINTS" id="PR00723">
    <property type="entry name" value="SUBTILISIN"/>
</dbReference>
<comment type="caution">
    <text evidence="9">The sequence shown here is derived from an EMBL/GenBank/DDBJ whole genome shotgun (WGS) entry which is preliminary data.</text>
</comment>
<evidence type="ECO:0000256" key="1">
    <source>
        <dbReference type="ARBA" id="ARBA00011073"/>
    </source>
</evidence>
<reference evidence="9" key="1">
    <citation type="submission" date="2022-12" db="EMBL/GenBank/DDBJ databases">
        <title>Reference genome sequencing for broad-spectrum identification of bacterial and archaeal isolates by mass spectrometry.</title>
        <authorList>
            <person name="Sekiguchi Y."/>
            <person name="Tourlousse D.M."/>
        </authorList>
    </citation>
    <scope>NUCLEOTIDE SEQUENCE</scope>
    <source>
        <strain evidence="9">LLR39Z86</strain>
    </source>
</reference>
<keyword evidence="4 5" id="KW-0720">Serine protease</keyword>
<protein>
    <recommendedName>
        <fullName evidence="8">Peptidase S8/S53 domain-containing protein</fullName>
    </recommendedName>
</protein>
<feature type="transmembrane region" description="Helical" evidence="6">
    <location>
        <begin position="408"/>
        <end position="426"/>
    </location>
</feature>
<keyword evidence="10" id="KW-1185">Reference proteome</keyword>
<dbReference type="AlphaFoldDB" id="A0A9W6G4T3"/>
<dbReference type="Gene3D" id="3.40.50.200">
    <property type="entry name" value="Peptidase S8/S53 domain"/>
    <property type="match status" value="1"/>
</dbReference>
<keyword evidence="7" id="KW-0732">Signal</keyword>
<evidence type="ECO:0000259" key="8">
    <source>
        <dbReference type="Pfam" id="PF00082"/>
    </source>
</evidence>
<feature type="chain" id="PRO_5040773176" description="Peptidase S8/S53 domain-containing protein" evidence="7">
    <location>
        <begin position="32"/>
        <end position="455"/>
    </location>
</feature>
<gene>
    <name evidence="9" type="ORF">GALLR39Z86_01480</name>
</gene>
<keyword evidence="6" id="KW-0472">Membrane</keyword>
<evidence type="ECO:0000256" key="3">
    <source>
        <dbReference type="ARBA" id="ARBA00022801"/>
    </source>
</evidence>
<dbReference type="Pfam" id="PF00082">
    <property type="entry name" value="Peptidase_S8"/>
    <property type="match status" value="1"/>
</dbReference>
<keyword evidence="2 5" id="KW-0645">Protease</keyword>
<dbReference type="InterPro" id="IPR036852">
    <property type="entry name" value="Peptidase_S8/S53_dom_sf"/>
</dbReference>
<dbReference type="PANTHER" id="PTHR43806:SF11">
    <property type="entry name" value="CEREVISIN-RELATED"/>
    <property type="match status" value="1"/>
</dbReference>
<keyword evidence="6" id="KW-0812">Transmembrane</keyword>
<feature type="active site" description="Charge relay system" evidence="5">
    <location>
        <position position="301"/>
    </location>
</feature>
<proteinExistence type="inferred from homology"/>
<dbReference type="SUPFAM" id="SSF52743">
    <property type="entry name" value="Subtilisin-like"/>
    <property type="match status" value="1"/>
</dbReference>
<dbReference type="InterPro" id="IPR023828">
    <property type="entry name" value="Peptidase_S8_Ser-AS"/>
</dbReference>
<dbReference type="GO" id="GO:0004252">
    <property type="term" value="F:serine-type endopeptidase activity"/>
    <property type="evidence" value="ECO:0007669"/>
    <property type="project" value="UniProtKB-UniRule"/>
</dbReference>
<sequence>MRFLPRIPLYSAAVAVATAGTVLLTTTPALAQAEWNLEMAPEDERGDCIPVAAEGESLHQWPWARTFIGLDQAQQYNRGTFEEGSKAGQPVTIAVIDSGVDARRADVFGSRLLPGYDWWDANAKGQCDSAEDGHGTGVAAIAAGSRLGSNDDFVGVAPEANILPIRLFAGGDGGDIEKSQVVAKGIRDAVDNGADVINVSSVMVATQELADAVTYATGKNVVIVAASGNDTRHMDREDYKEDEKTFYPANYPEVIAVGAHNQIGNWYEKSNFGNNLDLLAPGEGLPYPYAGGEYRTGNGTSFAAPFVAGAAALLKGEYGSEATPAWIQERLQQTAIHPPNEFNMYQGHGILNVAAALTAPVDEAAVTSDTVSEAPTEDASPTPIAEDDRESIAWLDPDYDPLRTEKTIAWASVGAAIVLVSLVLVLRKIIPKGRKRGWRPGTRKADLVPVKTAAD</sequence>
<evidence type="ECO:0000256" key="6">
    <source>
        <dbReference type="SAM" id="Phobius"/>
    </source>
</evidence>
<evidence type="ECO:0000256" key="7">
    <source>
        <dbReference type="SAM" id="SignalP"/>
    </source>
</evidence>
<dbReference type="PROSITE" id="PS00138">
    <property type="entry name" value="SUBTILASE_SER"/>
    <property type="match status" value="1"/>
</dbReference>
<organism evidence="9 10">
    <name type="scientific">Glycomyces algeriensis</name>
    <dbReference type="NCBI Taxonomy" id="256037"/>
    <lineage>
        <taxon>Bacteria</taxon>
        <taxon>Bacillati</taxon>
        <taxon>Actinomycetota</taxon>
        <taxon>Actinomycetes</taxon>
        <taxon>Glycomycetales</taxon>
        <taxon>Glycomycetaceae</taxon>
        <taxon>Glycomyces</taxon>
    </lineage>
</organism>
<accession>A0A9W6G4T3</accession>
<dbReference type="InterPro" id="IPR015500">
    <property type="entry name" value="Peptidase_S8_subtilisin-rel"/>
</dbReference>
<dbReference type="PANTHER" id="PTHR43806">
    <property type="entry name" value="PEPTIDASE S8"/>
    <property type="match status" value="1"/>
</dbReference>
<feature type="active site" description="Charge relay system" evidence="5">
    <location>
        <position position="134"/>
    </location>
</feature>
<comment type="similarity">
    <text evidence="1 5">Belongs to the peptidase S8 family.</text>
</comment>
<evidence type="ECO:0000313" key="10">
    <source>
        <dbReference type="Proteomes" id="UP001144313"/>
    </source>
</evidence>
<keyword evidence="6" id="KW-1133">Transmembrane helix</keyword>
<dbReference type="InterPro" id="IPR050131">
    <property type="entry name" value="Peptidase_S8_subtilisin-like"/>
</dbReference>
<feature type="domain" description="Peptidase S8/S53" evidence="8">
    <location>
        <begin position="89"/>
        <end position="349"/>
    </location>
</feature>